<name>A0ABN3LH54_9MICO</name>
<dbReference type="Proteomes" id="UP001500730">
    <property type="component" value="Unassembled WGS sequence"/>
</dbReference>
<proteinExistence type="predicted"/>
<protein>
    <submittedName>
        <fullName evidence="2">Iron chaperone</fullName>
    </submittedName>
</protein>
<sequence>MGTIGDYLDALAPDQREALQRVVDVARRVAPDAEEGTSYGMPALRLDGRPLVGVTASARHLSLFPFSPAVVEAVAPDLGGFSLSKGTIRFTVDQPLPEPVVEQVVRLRRAELEG</sequence>
<accession>A0ABN3LH54</accession>
<organism evidence="2 3">
    <name type="scientific">Terrabacter carboxydivorans</name>
    <dbReference type="NCBI Taxonomy" id="619730"/>
    <lineage>
        <taxon>Bacteria</taxon>
        <taxon>Bacillati</taxon>
        <taxon>Actinomycetota</taxon>
        <taxon>Actinomycetes</taxon>
        <taxon>Micrococcales</taxon>
        <taxon>Intrasporangiaceae</taxon>
        <taxon>Terrabacter</taxon>
    </lineage>
</organism>
<gene>
    <name evidence="2" type="ORF">GCM10009858_20410</name>
</gene>
<evidence type="ECO:0000313" key="3">
    <source>
        <dbReference type="Proteomes" id="UP001500730"/>
    </source>
</evidence>
<dbReference type="SUPFAM" id="SSF159888">
    <property type="entry name" value="YdhG-like"/>
    <property type="match status" value="1"/>
</dbReference>
<dbReference type="RefSeq" id="WP_344254797.1">
    <property type="nucleotide sequence ID" value="NZ_BAAARE010000008.1"/>
</dbReference>
<keyword evidence="3" id="KW-1185">Reference proteome</keyword>
<dbReference type="EMBL" id="BAAARE010000008">
    <property type="protein sequence ID" value="GAA2482462.1"/>
    <property type="molecule type" value="Genomic_DNA"/>
</dbReference>
<comment type="caution">
    <text evidence="2">The sequence shown here is derived from an EMBL/GenBank/DDBJ whole genome shotgun (WGS) entry which is preliminary data.</text>
</comment>
<dbReference type="Gene3D" id="3.90.1150.200">
    <property type="match status" value="1"/>
</dbReference>
<reference evidence="2 3" key="1">
    <citation type="journal article" date="2019" name="Int. J. Syst. Evol. Microbiol.">
        <title>The Global Catalogue of Microorganisms (GCM) 10K type strain sequencing project: providing services to taxonomists for standard genome sequencing and annotation.</title>
        <authorList>
            <consortium name="The Broad Institute Genomics Platform"/>
            <consortium name="The Broad Institute Genome Sequencing Center for Infectious Disease"/>
            <person name="Wu L."/>
            <person name="Ma J."/>
        </authorList>
    </citation>
    <scope>NUCLEOTIDE SEQUENCE [LARGE SCALE GENOMIC DNA]</scope>
    <source>
        <strain evidence="2 3">JCM 16259</strain>
    </source>
</reference>
<dbReference type="Pfam" id="PF08818">
    <property type="entry name" value="DUF1801"/>
    <property type="match status" value="1"/>
</dbReference>
<dbReference type="InterPro" id="IPR014922">
    <property type="entry name" value="YdhG-like"/>
</dbReference>
<feature type="domain" description="YdhG-like" evidence="1">
    <location>
        <begin position="15"/>
        <end position="106"/>
    </location>
</feature>
<evidence type="ECO:0000259" key="1">
    <source>
        <dbReference type="Pfam" id="PF08818"/>
    </source>
</evidence>
<evidence type="ECO:0000313" key="2">
    <source>
        <dbReference type="EMBL" id="GAA2482462.1"/>
    </source>
</evidence>